<dbReference type="FunFam" id="2.60.40.10:FF:000549">
    <property type="entry name" value="Protein tyrosine phosphatase, receptor type S"/>
    <property type="match status" value="1"/>
</dbReference>
<dbReference type="SMART" id="SM00194">
    <property type="entry name" value="PTPc"/>
    <property type="match status" value="2"/>
</dbReference>
<dbReference type="InterPro" id="IPR003595">
    <property type="entry name" value="Tyr_Pase_cat"/>
</dbReference>
<dbReference type="GO" id="GO:0007155">
    <property type="term" value="P:cell adhesion"/>
    <property type="evidence" value="ECO:0007669"/>
    <property type="project" value="UniProtKB-KW"/>
</dbReference>
<dbReference type="GO" id="GO:0030426">
    <property type="term" value="C:growth cone"/>
    <property type="evidence" value="ECO:0007669"/>
    <property type="project" value="UniProtKB-SubCell"/>
</dbReference>
<dbReference type="FunFam" id="2.60.40.10:FF:000098">
    <property type="entry name" value="receptor-type tyrosine-protein phosphatase F isoform X1"/>
    <property type="match status" value="1"/>
</dbReference>
<keyword evidence="25" id="KW-0968">Cytoplasmic vesicle</keyword>
<evidence type="ECO:0000256" key="14">
    <source>
        <dbReference type="ARBA" id="ARBA00022801"/>
    </source>
</evidence>
<keyword evidence="10" id="KW-0358">Heparin-binding</keyword>
<evidence type="ECO:0000256" key="2">
    <source>
        <dbReference type="ARBA" id="ARBA00004432"/>
    </source>
</evidence>
<feature type="signal peptide" evidence="33">
    <location>
        <begin position="1"/>
        <end position="27"/>
    </location>
</feature>
<dbReference type="FunFam" id="2.60.40.10:FF:000015">
    <property type="entry name" value="receptor-type tyrosine-protein phosphatase delta isoform X2"/>
    <property type="match status" value="1"/>
</dbReference>
<dbReference type="Proteomes" id="UP001190640">
    <property type="component" value="Chromosome 5"/>
</dbReference>
<dbReference type="FunFam" id="2.60.40.10:FF:000082">
    <property type="entry name" value="receptor-type tyrosine-protein phosphatase delta isoform X2"/>
    <property type="match status" value="1"/>
</dbReference>
<dbReference type="PROSITE" id="PS50056">
    <property type="entry name" value="TYR_PHOSPHATASE_2"/>
    <property type="match status" value="2"/>
</dbReference>
<evidence type="ECO:0000256" key="4">
    <source>
        <dbReference type="ARBA" id="ARBA00004489"/>
    </source>
</evidence>
<evidence type="ECO:0000256" key="24">
    <source>
        <dbReference type="ARBA" id="ARBA00023319"/>
    </source>
</evidence>
<organism evidence="38 39">
    <name type="scientific">Eublepharis macularius</name>
    <name type="common">Leopard gecko</name>
    <name type="synonym">Cyrtodactylus macularius</name>
    <dbReference type="NCBI Taxonomy" id="481883"/>
    <lineage>
        <taxon>Eukaryota</taxon>
        <taxon>Metazoa</taxon>
        <taxon>Chordata</taxon>
        <taxon>Craniata</taxon>
        <taxon>Vertebrata</taxon>
        <taxon>Euteleostomi</taxon>
        <taxon>Lepidosauria</taxon>
        <taxon>Squamata</taxon>
        <taxon>Bifurcata</taxon>
        <taxon>Gekkota</taxon>
        <taxon>Eublepharidae</taxon>
        <taxon>Eublepharinae</taxon>
        <taxon>Eublepharis</taxon>
    </lineage>
</organism>
<feature type="domain" description="Ig-like" evidence="36">
    <location>
        <begin position="133"/>
        <end position="231"/>
    </location>
</feature>
<dbReference type="GO" id="GO:0030672">
    <property type="term" value="C:synaptic vesicle membrane"/>
    <property type="evidence" value="ECO:0007669"/>
    <property type="project" value="UniProtKB-SubCell"/>
</dbReference>
<dbReference type="InterPro" id="IPR003961">
    <property type="entry name" value="FN3_dom"/>
</dbReference>
<keyword evidence="14" id="KW-0378">Hydrolase</keyword>
<keyword evidence="19 32" id="KW-0472">Membrane</keyword>
<keyword evidence="16" id="KW-0904">Protein phosphatase</keyword>
<dbReference type="CDD" id="cd05739">
    <property type="entry name" value="IgI_3_RPTP_IIa_LAR_like"/>
    <property type="match status" value="1"/>
</dbReference>
<dbReference type="SMART" id="SM00404">
    <property type="entry name" value="PTPc_motif"/>
    <property type="match status" value="2"/>
</dbReference>
<dbReference type="InterPro" id="IPR029021">
    <property type="entry name" value="Prot-tyrosine_phosphatase-like"/>
</dbReference>
<dbReference type="PROSITE" id="PS50835">
    <property type="entry name" value="IG_LIKE"/>
    <property type="match status" value="3"/>
</dbReference>
<dbReference type="InterPro" id="IPR036179">
    <property type="entry name" value="Ig-like_dom_sf"/>
</dbReference>
<dbReference type="CTD" id="5802"/>
<evidence type="ECO:0000256" key="23">
    <source>
        <dbReference type="ARBA" id="ARBA00023273"/>
    </source>
</evidence>
<evidence type="ECO:0000256" key="20">
    <source>
        <dbReference type="ARBA" id="ARBA00023157"/>
    </source>
</evidence>
<evidence type="ECO:0000256" key="16">
    <source>
        <dbReference type="ARBA" id="ARBA00022912"/>
    </source>
</evidence>
<feature type="region of interest" description="Disordered" evidence="31">
    <location>
        <begin position="409"/>
        <end position="431"/>
    </location>
</feature>
<comment type="similarity">
    <text evidence="6">Belongs to the protein-tyrosine phosphatase family. Receptor class 2A subfamily.</text>
</comment>
<dbReference type="InterPro" id="IPR003599">
    <property type="entry name" value="Ig_sub"/>
</dbReference>
<evidence type="ECO:0000256" key="11">
    <source>
        <dbReference type="ARBA" id="ARBA00022692"/>
    </source>
</evidence>
<accession>A0AA97JE98</accession>
<dbReference type="InterPro" id="IPR016130">
    <property type="entry name" value="Tyr_Pase_AS"/>
</dbReference>
<dbReference type="SMART" id="SM00409">
    <property type="entry name" value="IG"/>
    <property type="match status" value="3"/>
</dbReference>
<dbReference type="GO" id="GO:0014069">
    <property type="term" value="C:postsynaptic density"/>
    <property type="evidence" value="ECO:0007669"/>
    <property type="project" value="UniProtKB-SubCell"/>
</dbReference>
<reference evidence="39" key="1">
    <citation type="submission" date="2025-08" db="UniProtKB">
        <authorList>
            <consortium name="RefSeq"/>
        </authorList>
    </citation>
    <scope>IDENTIFICATION</scope>
    <source>
        <tissue evidence="39">Blood</tissue>
    </source>
</reference>
<gene>
    <name evidence="39" type="primary">PTPRS</name>
</gene>
<keyword evidence="23" id="KW-0966">Cell projection</keyword>
<evidence type="ECO:0000256" key="17">
    <source>
        <dbReference type="ARBA" id="ARBA00022989"/>
    </source>
</evidence>
<feature type="chain" id="PRO_5041699617" description="Receptor-type tyrosine-protein phosphatase S" evidence="33">
    <location>
        <begin position="28"/>
        <end position="1933"/>
    </location>
</feature>
<dbReference type="PANTHER" id="PTHR46957:SF6">
    <property type="entry name" value="PROTEIN-TYROSINE-PHOSPHATASE"/>
    <property type="match status" value="1"/>
</dbReference>
<evidence type="ECO:0000256" key="5">
    <source>
        <dbReference type="ARBA" id="ARBA00004624"/>
    </source>
</evidence>
<evidence type="ECO:0000259" key="34">
    <source>
        <dbReference type="PROSITE" id="PS50055"/>
    </source>
</evidence>
<feature type="domain" description="Tyrosine-protein phosphatase" evidence="34">
    <location>
        <begin position="1378"/>
        <end position="1633"/>
    </location>
</feature>
<evidence type="ECO:0000313" key="39">
    <source>
        <dbReference type="RefSeq" id="XP_054835881.1"/>
    </source>
</evidence>
<keyword evidence="12 33" id="KW-0732">Signal</keyword>
<feature type="region of interest" description="Disordered" evidence="31">
    <location>
        <begin position="697"/>
        <end position="717"/>
    </location>
</feature>
<evidence type="ECO:0000256" key="27">
    <source>
        <dbReference type="ARBA" id="ARBA00034105"/>
    </source>
</evidence>
<evidence type="ECO:0000256" key="29">
    <source>
        <dbReference type="ARBA" id="ARBA00073611"/>
    </source>
</evidence>
<keyword evidence="18" id="KW-0770">Synapse</keyword>
<evidence type="ECO:0000256" key="18">
    <source>
        <dbReference type="ARBA" id="ARBA00023018"/>
    </source>
</evidence>
<keyword evidence="20" id="KW-1015">Disulfide bond</keyword>
<keyword evidence="11 32" id="KW-0812">Transmembrane</keyword>
<dbReference type="SUPFAM" id="SSF49265">
    <property type="entry name" value="Fibronectin type III"/>
    <property type="match status" value="5"/>
</dbReference>
<dbReference type="SUPFAM" id="SSF48726">
    <property type="entry name" value="Immunoglobulin"/>
    <property type="match status" value="3"/>
</dbReference>
<dbReference type="InterPro" id="IPR003598">
    <property type="entry name" value="Ig_sub2"/>
</dbReference>
<dbReference type="Pfam" id="PF00041">
    <property type="entry name" value="fn3"/>
    <property type="match status" value="7"/>
</dbReference>
<feature type="domain" description="Fibronectin type-III" evidence="37">
    <location>
        <begin position="820"/>
        <end position="917"/>
    </location>
</feature>
<evidence type="ECO:0000256" key="22">
    <source>
        <dbReference type="ARBA" id="ARBA00023180"/>
    </source>
</evidence>
<dbReference type="GO" id="GO:0043204">
    <property type="term" value="C:perikaryon"/>
    <property type="evidence" value="ECO:0007669"/>
    <property type="project" value="UniProtKB-SubCell"/>
</dbReference>
<dbReference type="FunFam" id="2.60.40.10:FF:000144">
    <property type="entry name" value="receptor-type tyrosine-protein phosphatase delta isoform X1"/>
    <property type="match status" value="1"/>
</dbReference>
<dbReference type="FunFam" id="3.90.190.10:FF:000001">
    <property type="entry name" value="Receptor-type tyrosine-protein phosphatase F isoform A"/>
    <property type="match status" value="1"/>
</dbReference>
<evidence type="ECO:0000256" key="7">
    <source>
        <dbReference type="ARBA" id="ARBA00013064"/>
    </source>
</evidence>
<evidence type="ECO:0000256" key="30">
    <source>
        <dbReference type="ARBA" id="ARBA00079496"/>
    </source>
</evidence>
<evidence type="ECO:0000256" key="19">
    <source>
        <dbReference type="ARBA" id="ARBA00023136"/>
    </source>
</evidence>
<feature type="domain" description="Fibronectin type-III" evidence="37">
    <location>
        <begin position="720"/>
        <end position="819"/>
    </location>
</feature>
<dbReference type="CDD" id="cd00063">
    <property type="entry name" value="FN3"/>
    <property type="match status" value="8"/>
</dbReference>
<feature type="domain" description="Fibronectin type-III" evidence="37">
    <location>
        <begin position="332"/>
        <end position="422"/>
    </location>
</feature>
<dbReference type="InterPro" id="IPR013098">
    <property type="entry name" value="Ig_I-set"/>
</dbReference>
<evidence type="ECO:0000313" key="38">
    <source>
        <dbReference type="Proteomes" id="UP001190640"/>
    </source>
</evidence>
<dbReference type="SUPFAM" id="SSF52799">
    <property type="entry name" value="(Phosphotyrosine protein) phosphatases II"/>
    <property type="match status" value="2"/>
</dbReference>
<dbReference type="CDD" id="cd14627">
    <property type="entry name" value="R-PTP-S-2"/>
    <property type="match status" value="1"/>
</dbReference>
<dbReference type="KEGG" id="emc:129330050"/>
<feature type="domain" description="Ig-like" evidence="36">
    <location>
        <begin position="243"/>
        <end position="325"/>
    </location>
</feature>
<dbReference type="InterPro" id="IPR050713">
    <property type="entry name" value="RTP_Phos/Ushers"/>
</dbReference>
<evidence type="ECO:0000256" key="33">
    <source>
        <dbReference type="SAM" id="SignalP"/>
    </source>
</evidence>
<evidence type="ECO:0000259" key="36">
    <source>
        <dbReference type="PROSITE" id="PS50835"/>
    </source>
</evidence>
<dbReference type="GO" id="GO:0050808">
    <property type="term" value="P:synapse organization"/>
    <property type="evidence" value="ECO:0007669"/>
    <property type="project" value="UniProtKB-ARBA"/>
</dbReference>
<dbReference type="PROSITE" id="PS00383">
    <property type="entry name" value="TYR_PHOSPHATASE_1"/>
    <property type="match status" value="2"/>
</dbReference>
<keyword evidence="22" id="KW-0325">Glycoprotein</keyword>
<keyword evidence="38" id="KW-1185">Reference proteome</keyword>
<dbReference type="FunFam" id="2.60.40.10:FF:000010">
    <property type="entry name" value="receptor-type tyrosine-protein phosphatase delta isoform X1"/>
    <property type="match status" value="1"/>
</dbReference>
<dbReference type="PRINTS" id="PR00700">
    <property type="entry name" value="PRTYPHPHTASE"/>
</dbReference>
<feature type="domain" description="Tyrosine specific protein phosphatases" evidence="35">
    <location>
        <begin position="1842"/>
        <end position="1915"/>
    </location>
</feature>
<dbReference type="FunFam" id="2.60.40.10:FF:000066">
    <property type="entry name" value="receptor-type tyrosine-protein phosphatase delta isoform X1"/>
    <property type="match status" value="1"/>
</dbReference>
<feature type="domain" description="Tyrosine specific protein phosphatases" evidence="35">
    <location>
        <begin position="1553"/>
        <end position="1624"/>
    </location>
</feature>
<dbReference type="CDD" id="cd05738">
    <property type="entry name" value="IgI_2_RPTP_IIa_LAR_like"/>
    <property type="match status" value="1"/>
</dbReference>
<dbReference type="GO" id="GO:0004725">
    <property type="term" value="F:protein tyrosine phosphatase activity"/>
    <property type="evidence" value="ECO:0007669"/>
    <property type="project" value="UniProtKB-EC"/>
</dbReference>
<evidence type="ECO:0000256" key="6">
    <source>
        <dbReference type="ARBA" id="ARBA00010504"/>
    </source>
</evidence>
<evidence type="ECO:0000256" key="10">
    <source>
        <dbReference type="ARBA" id="ARBA00022674"/>
    </source>
</evidence>
<protein>
    <recommendedName>
        <fullName evidence="29">Receptor-type tyrosine-protein phosphatase S</fullName>
        <ecNumber evidence="7">3.1.3.48</ecNumber>
    </recommendedName>
    <alternativeName>
        <fullName evidence="30">Receptor-type tyrosine-protein phosphatase sigma</fullName>
    </alternativeName>
</protein>
<sequence>MNPGPGMSLLVPPLVNFVAWLLMGCAAESPPEFIKSPVDQIGVSGGVASFVCQATGDPKPRVTWNKKGKKVNSQRFETIEFDEGAGAVLRIQPLRTPRDENIYECIAQNSVAEITVTAKLTVLREDQLPPGFPNIDMGPQLKVVERTRTATMLCAASGNPDPEITWFKDFLPVHPSASNGRIKQLRSDTFEGTPIRGGLQIESSEETDQGKYECVASNSAGVRYSSPANLYVRELREVRRVAPRFSILPVSHEIMPGGNVNITCVAVGSPMPYVKWMQGAEELTPEDDMPVGRNVLELTDVKDSANYTCVAMSSLGVIEAVAQITVKSLPKAPGTPVVTETTATSITITWDSGNPDPVSYYVIEYKSKSQDGPYQIKEDITTTRYSIGGLSPNSEYEIWVSAVNTIGQGPPSEPVVTRTGEQAPASAPRNVQGRMLSASTMIIQWDEPVEPNGQIRGYRVYYTMEPDQPVSNWQKHNVDDSLLTTVSSLLEVETYTVRVLAFTSVGDGPLSDPIQVKTQQGVPGQPMNFRAEAKSESSILLTWSPPRQDMIVKYELIYKGENQKEVSKTFEPTSSFAVRDLKPNTEYVFQLAARSALGLGAYTPEVRERTLQSKPSAPPQDVKCVSTRSTAILVSWRPPPAESQNGVLDGYSVRYRALDSEDTEPREVNNIAPTTNQILLESLEKWTEYRITVTAHTKVGPGPESSPVVIRTDEDVPSAPPRKVEVEVLNSTAIQVFWRSPTQNRQHGQIRGYQVHYVCMENGEAKGLPQIKDVMLADAQEMVISGLQPETAYSITVAAYTMKGDGARSKPKLVVTKGAVLGKPILSVHQTQANTLLVKWEPPLDVEGQVLGYRLQFGRKDIDPLATLEFAAQEDKYTATNIHKGATYVFKLAVKSRAGFGEEAVQELTIAEDVPKGYPQILEASNITSKSVQFNWLPPVLAERNGVIVKYTVAYREAGSSSNPQEKELPPSPENSYMLNGLKPNTAYDVKIRAHTSKGPGPYSPTVQYRTFLLDQVLPKNFRVKMVTKTSVLLGWEFPENYNSPIPYRIQYDNSGKDIEVDGRATKKLIIHLKPQTHYRFILTNRGNTMGGLQQTVDARTAASLLGKKPEVSIGHDIDGNVMVNLVDAKSPEALVQAYYIVVVPLKKSRSGQFQNPYSSPEEMDLEELIQDISRLQRRSLRHSRQLDLHKPYIAARLPSLPNHFPLGDMKHYNGFENKPLEAGQKYVIFILAVLQNAEATYAASPFSDPFQIDNPDPQPKIDGEEGLIWVIGPVLAVVFIICIVIAILLYKNKPDSKRKDSEPRIKCLLNNAEIAPHHPKDPVEMRRINFQTPDSGLSSPLSDPEFDFESMLNHPPIPISELADHAEHLKANDNLKLSQEYESIDPGQQFTWEHSNLEVNKPKNRYANVIAYDHSRVILLPIEGIVGSDYINANYIDGYRRQNAYIATQGPLPETFGDFWRMVWEQRSATVVMMTKLEEKSRIKCDQYWPGRGTETYGMIQVTLLDTIELATFCVRTFSLHKNGSSEKREVRQFQFTAWPDHGVPEYPTPFLAFLRRVKTCNPPDAGPIVVHCSAGVGRTGCFIVIDAMLERIKHEKTVDIYGHVTLMRSQRNYMVQTEDQYSFIHDSLLEAVACGNTEVPARNLYTYIQKLAQIEVGEHVTGMELEFKRLANSKAHTSRFISANLPCNKFKNRLVNIMPYETTRVCLQPIRGVEGSDYINASFIDGYRQQKAYIATQGPLAETTEDFWRMLWENNSTIVVMLTKLREMGREKCHQYWPAERSARYQYFVVDPMAEYNMPQYILREFKVTDARDGQSRTVRQFQFTDWPEQGVPKSGEGFIDFIGQVHKTKEQFGQDGPISVHCSAGVGRTGVFITLSIVLERMRYEGVVDIFQTVKMLRTQRPAMVQTEDEYQFCYQAALEYLGSFDHYAT</sequence>
<dbReference type="InterPro" id="IPR000387">
    <property type="entry name" value="Tyr_Pase_dom"/>
</dbReference>
<feature type="domain" description="Tyrosine-protein phosphatase" evidence="34">
    <location>
        <begin position="1665"/>
        <end position="1924"/>
    </location>
</feature>
<keyword evidence="21 39" id="KW-0675">Receptor</keyword>
<keyword evidence="17 32" id="KW-1133">Transmembrane helix</keyword>
<dbReference type="CDD" id="cd14625">
    <property type="entry name" value="R-PTPc-S-1"/>
    <property type="match status" value="1"/>
</dbReference>
<evidence type="ECO:0000256" key="32">
    <source>
        <dbReference type="SAM" id="Phobius"/>
    </source>
</evidence>
<keyword evidence="9" id="KW-0771">Synaptosome</keyword>
<dbReference type="Pfam" id="PF07679">
    <property type="entry name" value="I-set"/>
    <property type="match status" value="1"/>
</dbReference>
<evidence type="ECO:0000256" key="31">
    <source>
        <dbReference type="SAM" id="MobiDB-lite"/>
    </source>
</evidence>
<feature type="domain" description="Fibronectin type-III" evidence="37">
    <location>
        <begin position="918"/>
        <end position="1014"/>
    </location>
</feature>
<keyword evidence="13" id="KW-0677">Repeat</keyword>
<evidence type="ECO:0000256" key="15">
    <source>
        <dbReference type="ARBA" id="ARBA00022889"/>
    </source>
</evidence>
<dbReference type="FunFam" id="2.60.40.10:FF:000036">
    <property type="entry name" value="receptor-type tyrosine-protein phosphatase delta isoform X1"/>
    <property type="match status" value="1"/>
</dbReference>
<dbReference type="Pfam" id="PF13927">
    <property type="entry name" value="Ig_3"/>
    <property type="match status" value="2"/>
</dbReference>
<comment type="catalytic activity">
    <reaction evidence="28">
        <text>O-phospho-L-tyrosyl-[protein] + H2O = L-tyrosyl-[protein] + phosphate</text>
        <dbReference type="Rhea" id="RHEA:10684"/>
        <dbReference type="Rhea" id="RHEA-COMP:10136"/>
        <dbReference type="Rhea" id="RHEA-COMP:20101"/>
        <dbReference type="ChEBI" id="CHEBI:15377"/>
        <dbReference type="ChEBI" id="CHEBI:43474"/>
        <dbReference type="ChEBI" id="CHEBI:46858"/>
        <dbReference type="ChEBI" id="CHEBI:61978"/>
        <dbReference type="EC" id="3.1.3.48"/>
    </reaction>
</comment>
<feature type="domain" description="Fibronectin type-III" evidence="37">
    <location>
        <begin position="1018"/>
        <end position="1104"/>
    </location>
</feature>
<keyword evidence="24" id="KW-0393">Immunoglobulin domain</keyword>
<dbReference type="FunFam" id="2.60.40.10:FF:000068">
    <property type="entry name" value="receptor-type tyrosine-protein phosphatase delta isoform X1"/>
    <property type="match status" value="1"/>
</dbReference>
<dbReference type="InterPro" id="IPR013783">
    <property type="entry name" value="Ig-like_fold"/>
</dbReference>
<dbReference type="FunFam" id="2.60.40.10:FF:000027">
    <property type="entry name" value="receptor-type tyrosine-protein phosphatase delta isoform X1"/>
    <property type="match status" value="1"/>
</dbReference>
<evidence type="ECO:0000256" key="9">
    <source>
        <dbReference type="ARBA" id="ARBA00022599"/>
    </source>
</evidence>
<evidence type="ECO:0000256" key="13">
    <source>
        <dbReference type="ARBA" id="ARBA00022737"/>
    </source>
</evidence>
<dbReference type="Gene3D" id="2.60.40.10">
    <property type="entry name" value="Immunoglobulins"/>
    <property type="match status" value="11"/>
</dbReference>
<dbReference type="RefSeq" id="XP_054835881.1">
    <property type="nucleotide sequence ID" value="XM_054979906.1"/>
</dbReference>
<dbReference type="SMART" id="SM00408">
    <property type="entry name" value="IGc2"/>
    <property type="match status" value="3"/>
</dbReference>
<dbReference type="Gene3D" id="3.90.190.10">
    <property type="entry name" value="Protein tyrosine phosphatase superfamily"/>
    <property type="match status" value="2"/>
</dbReference>
<evidence type="ECO:0000256" key="1">
    <source>
        <dbReference type="ARBA" id="ARBA00004251"/>
    </source>
</evidence>
<dbReference type="Pfam" id="PF00102">
    <property type="entry name" value="Y_phosphatase"/>
    <property type="match status" value="2"/>
</dbReference>
<dbReference type="InterPro" id="IPR000242">
    <property type="entry name" value="PTP_cat"/>
</dbReference>
<dbReference type="InterPro" id="IPR036116">
    <property type="entry name" value="FN3_sf"/>
</dbReference>
<keyword evidence="8" id="KW-1003">Cell membrane</keyword>
<dbReference type="PROSITE" id="PS50853">
    <property type="entry name" value="FN3"/>
    <property type="match status" value="8"/>
</dbReference>
<feature type="domain" description="Ig-like" evidence="36">
    <location>
        <begin position="31"/>
        <end position="121"/>
    </location>
</feature>
<feature type="domain" description="Fibronectin type-III" evidence="37">
    <location>
        <begin position="618"/>
        <end position="715"/>
    </location>
</feature>
<dbReference type="GeneID" id="129330050"/>
<dbReference type="PROSITE" id="PS50055">
    <property type="entry name" value="TYR_PHOSPHATASE_PTP"/>
    <property type="match status" value="2"/>
</dbReference>
<evidence type="ECO:0000259" key="37">
    <source>
        <dbReference type="PROSITE" id="PS50853"/>
    </source>
</evidence>
<evidence type="ECO:0000256" key="21">
    <source>
        <dbReference type="ARBA" id="ARBA00023170"/>
    </source>
</evidence>
<feature type="domain" description="Fibronectin type-III" evidence="37">
    <location>
        <begin position="525"/>
        <end position="613"/>
    </location>
</feature>
<dbReference type="PANTHER" id="PTHR46957">
    <property type="entry name" value="CYTOKINE RECEPTOR"/>
    <property type="match status" value="1"/>
</dbReference>
<evidence type="ECO:0000256" key="8">
    <source>
        <dbReference type="ARBA" id="ARBA00022475"/>
    </source>
</evidence>
<proteinExistence type="inferred from homology"/>
<feature type="transmembrane region" description="Helical" evidence="32">
    <location>
        <begin position="1268"/>
        <end position="1291"/>
    </location>
</feature>
<keyword evidence="15" id="KW-0130">Cell adhesion</keyword>
<evidence type="ECO:0000256" key="28">
    <source>
        <dbReference type="ARBA" id="ARBA00051722"/>
    </source>
</evidence>
<dbReference type="SMART" id="SM00060">
    <property type="entry name" value="FN3"/>
    <property type="match status" value="8"/>
</dbReference>
<dbReference type="GO" id="GO:0005886">
    <property type="term" value="C:plasma membrane"/>
    <property type="evidence" value="ECO:0007669"/>
    <property type="project" value="UniProtKB-SubCell"/>
</dbReference>
<dbReference type="FunFam" id="3.90.190.10:FF:000002">
    <property type="entry name" value="receptor-type tyrosine-protein phosphatase delta isoform X2"/>
    <property type="match status" value="1"/>
</dbReference>
<evidence type="ECO:0000256" key="26">
    <source>
        <dbReference type="ARBA" id="ARBA00034102"/>
    </source>
</evidence>
<evidence type="ECO:0000259" key="35">
    <source>
        <dbReference type="PROSITE" id="PS50056"/>
    </source>
</evidence>
<evidence type="ECO:0000256" key="25">
    <source>
        <dbReference type="ARBA" id="ARBA00023329"/>
    </source>
</evidence>
<dbReference type="InterPro" id="IPR007110">
    <property type="entry name" value="Ig-like_dom"/>
</dbReference>
<name>A0AA97JE98_EUBMA</name>
<dbReference type="GO" id="GO:0008201">
    <property type="term" value="F:heparin binding"/>
    <property type="evidence" value="ECO:0007669"/>
    <property type="project" value="UniProtKB-KW"/>
</dbReference>
<feature type="domain" description="Fibronectin type-III" evidence="37">
    <location>
        <begin position="427"/>
        <end position="521"/>
    </location>
</feature>
<comment type="subcellular location">
    <subcellularLocation>
        <location evidence="1">Cell membrane</location>
        <topology evidence="1">Single-pass type I membrane protein</topology>
    </subcellularLocation>
    <subcellularLocation>
        <location evidence="4">Cell projection</location>
        <location evidence="4">Axon</location>
    </subcellularLocation>
    <subcellularLocation>
        <location evidence="5">Cell projection</location>
        <location evidence="5">Growth cone</location>
    </subcellularLocation>
    <subcellularLocation>
        <location evidence="2">Cytoplasmic vesicle</location>
        <location evidence="2">Secretory vesicle</location>
        <location evidence="2">Synaptic vesicle membrane</location>
    </subcellularLocation>
    <subcellularLocation>
        <location evidence="3">Perikaryon</location>
    </subcellularLocation>
    <subcellularLocation>
        <location evidence="27">Postsynaptic density</location>
    </subcellularLocation>
    <subcellularLocation>
        <location evidence="26">Synapse</location>
        <location evidence="26">Synaptosome</location>
    </subcellularLocation>
</comment>
<dbReference type="FunFam" id="2.60.40.10:FF:000023">
    <property type="entry name" value="receptor-type tyrosine-protein phosphatase delta isoform X2"/>
    <property type="match status" value="1"/>
</dbReference>
<evidence type="ECO:0000256" key="12">
    <source>
        <dbReference type="ARBA" id="ARBA00022729"/>
    </source>
</evidence>
<evidence type="ECO:0000256" key="3">
    <source>
        <dbReference type="ARBA" id="ARBA00004484"/>
    </source>
</evidence>
<dbReference type="EC" id="3.1.3.48" evidence="7"/>